<dbReference type="OrthoDB" id="8062037at2759"/>
<keyword evidence="3" id="KW-1185">Reference proteome</keyword>
<feature type="region of interest" description="Disordered" evidence="1">
    <location>
        <begin position="100"/>
        <end position="124"/>
    </location>
</feature>
<gene>
    <name evidence="2" type="ORF">BBK36DRAFT_1156120</name>
</gene>
<dbReference type="RefSeq" id="XP_024752871.1">
    <property type="nucleotide sequence ID" value="XM_024893892.1"/>
</dbReference>
<dbReference type="EMBL" id="KZ680208">
    <property type="protein sequence ID" value="PTB69551.1"/>
    <property type="molecule type" value="Genomic_DNA"/>
</dbReference>
<dbReference type="Proteomes" id="UP000241546">
    <property type="component" value="Unassembled WGS sequence"/>
</dbReference>
<reference evidence="3" key="1">
    <citation type="submission" date="2016-07" db="EMBL/GenBank/DDBJ databases">
        <title>Multiple horizontal gene transfer events from other fungi enriched the ability of initially mycotrophic Trichoderma (Ascomycota) to feed on dead plant biomass.</title>
        <authorList>
            <consortium name="DOE Joint Genome Institute"/>
            <person name="Atanasova L."/>
            <person name="Chenthamara K."/>
            <person name="Zhang J."/>
            <person name="Grujic M."/>
            <person name="Henrissat B."/>
            <person name="Kuo A."/>
            <person name="Aerts A."/>
            <person name="Salamov A."/>
            <person name="Lipzen A."/>
            <person name="Labutti K."/>
            <person name="Barry K."/>
            <person name="Miao Y."/>
            <person name="Rahimi M.J."/>
            <person name="Shen Q."/>
            <person name="Grigoriev I.V."/>
            <person name="Kubicek C.P."/>
            <person name="Druzhinina I.S."/>
        </authorList>
    </citation>
    <scope>NUCLEOTIDE SEQUENCE [LARGE SCALE GENOMIC DNA]</scope>
    <source>
        <strain evidence="3">TUCIM 6016</strain>
    </source>
</reference>
<dbReference type="GeneID" id="36602010"/>
<protein>
    <submittedName>
        <fullName evidence="2">Uncharacterized protein</fullName>
    </submittedName>
</protein>
<dbReference type="AlphaFoldDB" id="A0A2T4BJW1"/>
<feature type="compositionally biased region" description="Low complexity" evidence="1">
    <location>
        <begin position="46"/>
        <end position="63"/>
    </location>
</feature>
<accession>A0A2T4BJW1</accession>
<sequence length="188" mass="20349">MEIQLLKAAVKETIKETITEIITAARRHQSAWLGRKRDRKGQGYESSSSITITHTITQTTSQATTPELPPLISYVHPFARRDRAWSPSLLTIDSEIEFSPEGSPPGAALGIPPEHILDEDPSPIDGPIPLNLAKAAAPATIWGADNYMVHKLSSFDGASSIVSFASHLGGIAFGQDHQETGTRDSQRV</sequence>
<feature type="region of interest" description="Disordered" evidence="1">
    <location>
        <begin position="32"/>
        <end position="63"/>
    </location>
</feature>
<name>A0A2T4BJW1_9HYPO</name>
<evidence type="ECO:0000256" key="1">
    <source>
        <dbReference type="SAM" id="MobiDB-lite"/>
    </source>
</evidence>
<proteinExistence type="predicted"/>
<evidence type="ECO:0000313" key="2">
    <source>
        <dbReference type="EMBL" id="PTB69551.1"/>
    </source>
</evidence>
<evidence type="ECO:0000313" key="3">
    <source>
        <dbReference type="Proteomes" id="UP000241546"/>
    </source>
</evidence>
<organism evidence="2 3">
    <name type="scientific">Trichoderma citrinoviride</name>
    <dbReference type="NCBI Taxonomy" id="58853"/>
    <lineage>
        <taxon>Eukaryota</taxon>
        <taxon>Fungi</taxon>
        <taxon>Dikarya</taxon>
        <taxon>Ascomycota</taxon>
        <taxon>Pezizomycotina</taxon>
        <taxon>Sordariomycetes</taxon>
        <taxon>Hypocreomycetidae</taxon>
        <taxon>Hypocreales</taxon>
        <taxon>Hypocreaceae</taxon>
        <taxon>Trichoderma</taxon>
    </lineage>
</organism>